<feature type="active site" evidence="2 3">
    <location>
        <position position="217"/>
    </location>
</feature>
<accession>A0A8H4LJY0</accession>
<dbReference type="AlphaFoldDB" id="A0A8H4LJY0"/>
<dbReference type="SUPFAM" id="SSF54001">
    <property type="entry name" value="Cysteine proteinases"/>
    <property type="match status" value="1"/>
</dbReference>
<dbReference type="GO" id="GO:0004198">
    <property type="term" value="F:calcium-dependent cysteine-type endopeptidase activity"/>
    <property type="evidence" value="ECO:0007669"/>
    <property type="project" value="InterPro"/>
</dbReference>
<keyword evidence="3" id="KW-0788">Thiol protease</keyword>
<dbReference type="PANTHER" id="PTHR10183:SF425">
    <property type="entry name" value="CALPAIN-5"/>
    <property type="match status" value="1"/>
</dbReference>
<dbReference type="SMART" id="SM00230">
    <property type="entry name" value="CysPc"/>
    <property type="match status" value="1"/>
</dbReference>
<evidence type="ECO:0000256" key="2">
    <source>
        <dbReference type="PIRSR" id="PIRSR622684-1"/>
    </source>
</evidence>
<evidence type="ECO:0000259" key="5">
    <source>
        <dbReference type="PROSITE" id="PS50203"/>
    </source>
</evidence>
<keyword evidence="3" id="KW-0645">Protease</keyword>
<feature type="compositionally biased region" description="Low complexity" evidence="4">
    <location>
        <begin position="829"/>
        <end position="841"/>
    </location>
</feature>
<feature type="compositionally biased region" description="Basic residues" evidence="4">
    <location>
        <begin position="645"/>
        <end position="655"/>
    </location>
</feature>
<comment type="caution">
    <text evidence="6">The sequence shown here is derived from an EMBL/GenBank/DDBJ whole genome shotgun (WGS) entry which is preliminary data.</text>
</comment>
<dbReference type="InterPro" id="IPR000169">
    <property type="entry name" value="Pept_cys_AS"/>
</dbReference>
<dbReference type="CDD" id="cd00044">
    <property type="entry name" value="CysPc"/>
    <property type="match status" value="1"/>
</dbReference>
<dbReference type="InterPro" id="IPR001300">
    <property type="entry name" value="Peptidase_C2_calpain_cat"/>
</dbReference>
<keyword evidence="7" id="KW-1185">Reference proteome</keyword>
<sequence length="923" mass="105401">MRPSYPPPPGPQPPRRPKPKPLNPQALVSKFWTKYHSKTPGKVTSIFPQSLYESLLTDADSSYPKSRNAAQSYEAAAKECRARVRAVVRECERTNAKFSDPDFDIESDFTACVNNCLYGLLRRLDDDDDDRPRRRVNARQVKMSLDTLRNSGVLANNKIEIDVNNLRRYISDDDDYYEPRPSKPGSVHRIPWIFENPQFTVDGFSSSDIKQGASGDCWWLAALATIAHRKDLMKKICVARDEECGVYGFVFYRDGEWIWTVVDDNLYLSERDFGQDGDFYDATGRKARQYKKQKQSGSESLFFAKCKDSNETWLPLLEKAFAKVHGDYNALDGGWAGTAVEDLTGGVTTVVAGNRVLRKERLWREMLGSDGEDGEFVFGLSAAGPGEDYKNGLVLRHAYSILKATEVEDEKGERVRLVKIRNPWGQRSDNGHGEWHGPWSDGSKQWTPHMIQKLRHEFGDDGIFWMSYNDMLDNFKWIYRTRLFDERWTVAQQWTSVSVAWLTGYLKKKFIVEVKEEGMVVIVLSQLDDRYFEDLKGQYEFVLHFLLKSADDATPICQVRPVHQWDRRSINCEVELEPGTYEVIPKIIAERSEYQPTVQQIVEMAVDRNPQKLRQIGLQYDLAHAKGGIMDEDEALRKKRENEKRKKLRKKKKEQKQKQMGDAMRRMEDAMMQMRMEYAKCINEKNRERERERERFGEPAPERVIDDKSGEKDPAVEPRLDKSPPGCWPEDSIKSDSEVQPKSEPPMEPRRESSTLEPSQDSDDRRKARTPPPSPPPPPSLPPPPIGNSQGPPSPPSEIPLQRRTTNRSMESEPVLTPPTEPGFESEAESVYSESESQSESSDSDSDSDSDTSSIYPRRKKKKQPWNAICVVGLRVYAQHAGISVRLAEQKGDEAAELVPVKGNPVGRASRASNSLKPERMSQ</sequence>
<reference evidence="6 7" key="1">
    <citation type="submission" date="2020-01" db="EMBL/GenBank/DDBJ databases">
        <title>Identification and distribution of gene clusters putatively required for synthesis of sphingolipid metabolism inhibitors in phylogenetically diverse species of the filamentous fungus Fusarium.</title>
        <authorList>
            <person name="Kim H.-S."/>
            <person name="Busman M."/>
            <person name="Brown D.W."/>
            <person name="Divon H."/>
            <person name="Uhlig S."/>
            <person name="Proctor R.H."/>
        </authorList>
    </citation>
    <scope>NUCLEOTIDE SEQUENCE [LARGE SCALE GENOMIC DNA]</scope>
    <source>
        <strain evidence="6 7">NRRL 20459</strain>
    </source>
</reference>
<dbReference type="InterPro" id="IPR022684">
    <property type="entry name" value="Calpain_cysteine_protease"/>
</dbReference>
<organism evidence="6 7">
    <name type="scientific">Fusarium albosuccineum</name>
    <dbReference type="NCBI Taxonomy" id="1237068"/>
    <lineage>
        <taxon>Eukaryota</taxon>
        <taxon>Fungi</taxon>
        <taxon>Dikarya</taxon>
        <taxon>Ascomycota</taxon>
        <taxon>Pezizomycotina</taxon>
        <taxon>Sordariomycetes</taxon>
        <taxon>Hypocreomycetidae</taxon>
        <taxon>Hypocreales</taxon>
        <taxon>Nectriaceae</taxon>
        <taxon>Fusarium</taxon>
        <taxon>Fusarium decemcellulare species complex</taxon>
    </lineage>
</organism>
<evidence type="ECO:0000313" key="7">
    <source>
        <dbReference type="Proteomes" id="UP000554235"/>
    </source>
</evidence>
<dbReference type="PROSITE" id="PS00139">
    <property type="entry name" value="THIOL_PROTEASE_CYS"/>
    <property type="match status" value="1"/>
</dbReference>
<feature type="region of interest" description="Disordered" evidence="4">
    <location>
        <begin position="902"/>
        <end position="923"/>
    </location>
</feature>
<feature type="region of interest" description="Disordered" evidence="4">
    <location>
        <begin position="633"/>
        <end position="663"/>
    </location>
</feature>
<evidence type="ECO:0000256" key="4">
    <source>
        <dbReference type="SAM" id="MobiDB-lite"/>
    </source>
</evidence>
<feature type="compositionally biased region" description="Pro residues" evidence="4">
    <location>
        <begin position="770"/>
        <end position="798"/>
    </location>
</feature>
<proteinExistence type="inferred from homology"/>
<name>A0A8H4LJY0_9HYPO</name>
<protein>
    <recommendedName>
        <fullName evidence="5">Calpain catalytic domain-containing protein</fullName>
    </recommendedName>
</protein>
<dbReference type="InterPro" id="IPR038765">
    <property type="entry name" value="Papain-like_cys_pep_sf"/>
</dbReference>
<feature type="active site" evidence="2 3">
    <location>
        <position position="397"/>
    </location>
</feature>
<feature type="domain" description="Calpain catalytic" evidence="5">
    <location>
        <begin position="189"/>
        <end position="484"/>
    </location>
</feature>
<dbReference type="Proteomes" id="UP000554235">
    <property type="component" value="Unassembled WGS sequence"/>
</dbReference>
<comment type="similarity">
    <text evidence="1">Belongs to the peptidase C2 family.</text>
</comment>
<feature type="region of interest" description="Disordered" evidence="4">
    <location>
        <begin position="682"/>
        <end position="863"/>
    </location>
</feature>
<feature type="region of interest" description="Disordered" evidence="4">
    <location>
        <begin position="1"/>
        <end position="23"/>
    </location>
</feature>
<dbReference type="Gene3D" id="3.90.70.10">
    <property type="entry name" value="Cysteine proteinases"/>
    <property type="match status" value="1"/>
</dbReference>
<feature type="compositionally biased region" description="Basic and acidic residues" evidence="4">
    <location>
        <begin position="682"/>
        <end position="722"/>
    </location>
</feature>
<keyword evidence="3" id="KW-0378">Hydrolase</keyword>
<evidence type="ECO:0000313" key="6">
    <source>
        <dbReference type="EMBL" id="KAF4470965.1"/>
    </source>
</evidence>
<dbReference type="GO" id="GO:0006508">
    <property type="term" value="P:proteolysis"/>
    <property type="evidence" value="ECO:0007669"/>
    <property type="project" value="UniProtKB-KW"/>
</dbReference>
<dbReference type="PANTHER" id="PTHR10183">
    <property type="entry name" value="CALPAIN"/>
    <property type="match status" value="1"/>
</dbReference>
<dbReference type="OrthoDB" id="424753at2759"/>
<dbReference type="EMBL" id="JAADYS010000268">
    <property type="protein sequence ID" value="KAF4470965.1"/>
    <property type="molecule type" value="Genomic_DNA"/>
</dbReference>
<evidence type="ECO:0000256" key="3">
    <source>
        <dbReference type="PROSITE-ProRule" id="PRU00239"/>
    </source>
</evidence>
<dbReference type="Pfam" id="PF00648">
    <property type="entry name" value="Peptidase_C2"/>
    <property type="match status" value="1"/>
</dbReference>
<gene>
    <name evidence="6" type="ORF">FALBO_2134</name>
</gene>
<feature type="compositionally biased region" description="Pro residues" evidence="4">
    <location>
        <begin position="1"/>
        <end position="14"/>
    </location>
</feature>
<feature type="compositionally biased region" description="Basic and acidic residues" evidence="4">
    <location>
        <begin position="731"/>
        <end position="754"/>
    </location>
</feature>
<feature type="active site" evidence="2 3">
    <location>
        <position position="422"/>
    </location>
</feature>
<evidence type="ECO:0000256" key="1">
    <source>
        <dbReference type="ARBA" id="ARBA00007623"/>
    </source>
</evidence>
<dbReference type="PROSITE" id="PS50203">
    <property type="entry name" value="CALPAIN_CAT"/>
    <property type="match status" value="1"/>
</dbReference>